<protein>
    <submittedName>
        <fullName evidence="1">Uncharacterized protein</fullName>
    </submittedName>
</protein>
<dbReference type="HOGENOM" id="CLU_1324811_0_0_5"/>
<dbReference type="SUPFAM" id="SSF56399">
    <property type="entry name" value="ADP-ribosylation"/>
    <property type="match status" value="1"/>
</dbReference>
<reference evidence="1 2" key="1">
    <citation type="submission" date="2009-05" db="EMBL/GenBank/DDBJ databases">
        <authorList>
            <person name="Setubal J.C."/>
            <person name="Boyle S."/>
            <person name="Crasta O.R."/>
            <person name="Gillespie J.J."/>
            <person name="Kenyon R.W."/>
            <person name="Lu J."/>
            <person name="Mane S."/>
            <person name="Nagrani S."/>
            <person name="Shallom J.M."/>
            <person name="Shallom S."/>
            <person name="Shukla M."/>
            <person name="Snyder E.E."/>
            <person name="Sobral B.W."/>
            <person name="Wattam A.R."/>
            <person name="Will R."/>
            <person name="Williams K."/>
            <person name="Yoo H."/>
            <person name="Munk C."/>
            <person name="Tapia R."/>
            <person name="Green L."/>
            <person name="Rogers Y."/>
            <person name="Detter J.C."/>
            <person name="Bruce D."/>
            <person name="Brettin T.S."/>
            <person name="Tsolis R."/>
        </authorList>
    </citation>
    <scope>NUCLEOTIDE SEQUENCE [LARGE SCALE GENOMIC DNA]</scope>
    <source>
        <strain evidence="1 2">LMG 3301</strain>
    </source>
</reference>
<organism evidence="1 2">
    <name type="scientific">Brucella intermedia LMG 3301</name>
    <dbReference type="NCBI Taxonomy" id="641118"/>
    <lineage>
        <taxon>Bacteria</taxon>
        <taxon>Pseudomonadati</taxon>
        <taxon>Pseudomonadota</taxon>
        <taxon>Alphaproteobacteria</taxon>
        <taxon>Hyphomicrobiales</taxon>
        <taxon>Brucellaceae</taxon>
        <taxon>Brucella/Ochrobactrum group</taxon>
        <taxon>Brucella</taxon>
    </lineage>
</organism>
<proteinExistence type="predicted"/>
<dbReference type="AlphaFoldDB" id="C4WNA3"/>
<name>C4WNA3_9HYPH</name>
<comment type="caution">
    <text evidence="1">The sequence shown here is derived from an EMBL/GenBank/DDBJ whole genome shotgun (WGS) entry which is preliminary data.</text>
</comment>
<gene>
    <name evidence="1" type="ORF">OINT_2001047</name>
</gene>
<evidence type="ECO:0000313" key="1">
    <source>
        <dbReference type="EMBL" id="EEQ93858.1"/>
    </source>
</evidence>
<dbReference type="EMBL" id="ACQA01000002">
    <property type="protein sequence ID" value="EEQ93858.1"/>
    <property type="molecule type" value="Genomic_DNA"/>
</dbReference>
<sequence length="195" mass="21652">MHKLATSFVLGYHGCSSEVADKVLAGENFKPSKNDFDWLGEGAYFWEANPLRGLHYYREYCARKKLDSSDGTVVGAVIDLGNCLDLTTSASVEILKESYELTRVSFEQVGVPLPSNGKEPDLLTRRLDCAVINLLFTSRAQKKLPLFDTVRGIFIEGEPIYPGAGIREKTHIQIAVRNPECIKGVFRVKPAEIGE</sequence>
<accession>C4WNA3</accession>
<dbReference type="Proteomes" id="UP000004386">
    <property type="component" value="Unassembled WGS sequence"/>
</dbReference>
<evidence type="ECO:0000313" key="2">
    <source>
        <dbReference type="Proteomes" id="UP000004386"/>
    </source>
</evidence>